<protein>
    <submittedName>
        <fullName evidence="1">Uncharacterized protein</fullName>
    </submittedName>
</protein>
<proteinExistence type="predicted"/>
<comment type="caution">
    <text evidence="1">The sequence shown here is derived from an EMBL/GenBank/DDBJ whole genome shotgun (WGS) entry which is preliminary data.</text>
</comment>
<name>K1Z570_9BACT</name>
<sequence length="350" mass="41251">MGKVDTIIYKIGSLGMVEKNSESWTVGLMLAVLNDLMGDDWEKGYLMKIDKEKLQKICECSWIVRSLLLDKNTDGEWDFWSVNFEEFEKFLEIIEDGKQFKNTFLWAKASHIKKFFEAVDILSEVAIERRKWENNQYSVKEDDILSTAGYLILLSIQSIWGLKEFYDKESLEFTIIDWLIRNIPSIRTRWRIEENPSMKLVFWSVKSGYGGVSGKNYWIEDFVRNISQDGKIFFTYVTKKTSISRDEISVFIKRNKLEIIIEQENNFIVILSNQRKPSAFDILLYKSDEEEFSDISKRLEIEKIVKAFLDGWAPRSQSKNFKIIDKDQIRNKAHLPENEFRKTLTVSFHS</sequence>
<gene>
    <name evidence="1" type="ORF">ACD_71C00131G0001</name>
</gene>
<organism evidence="1">
    <name type="scientific">uncultured bacterium</name>
    <name type="common">gcode 4</name>
    <dbReference type="NCBI Taxonomy" id="1234023"/>
    <lineage>
        <taxon>Bacteria</taxon>
        <taxon>environmental samples</taxon>
    </lineage>
</organism>
<evidence type="ECO:0000313" key="1">
    <source>
        <dbReference type="EMBL" id="EKD44436.1"/>
    </source>
</evidence>
<accession>K1Z570</accession>
<reference evidence="1" key="1">
    <citation type="journal article" date="2012" name="Science">
        <title>Fermentation, hydrogen, and sulfur metabolism in multiple uncultivated bacterial phyla.</title>
        <authorList>
            <person name="Wrighton K.C."/>
            <person name="Thomas B.C."/>
            <person name="Sharon I."/>
            <person name="Miller C.S."/>
            <person name="Castelle C.J."/>
            <person name="VerBerkmoes N.C."/>
            <person name="Wilkins M.J."/>
            <person name="Hettich R.L."/>
            <person name="Lipton M.S."/>
            <person name="Williams K.H."/>
            <person name="Long P.E."/>
            <person name="Banfield J.F."/>
        </authorList>
    </citation>
    <scope>NUCLEOTIDE SEQUENCE [LARGE SCALE GENOMIC DNA]</scope>
</reference>
<dbReference type="EMBL" id="AMFJ01028862">
    <property type="protein sequence ID" value="EKD44436.1"/>
    <property type="molecule type" value="Genomic_DNA"/>
</dbReference>
<dbReference type="AlphaFoldDB" id="K1Z570"/>